<name>A0A0E9R5W0_ANGAN</name>
<dbReference type="AlphaFoldDB" id="A0A0E9R5W0"/>
<evidence type="ECO:0000313" key="1">
    <source>
        <dbReference type="EMBL" id="JAH24546.1"/>
    </source>
</evidence>
<organism evidence="1">
    <name type="scientific">Anguilla anguilla</name>
    <name type="common">European freshwater eel</name>
    <name type="synonym">Muraena anguilla</name>
    <dbReference type="NCBI Taxonomy" id="7936"/>
    <lineage>
        <taxon>Eukaryota</taxon>
        <taxon>Metazoa</taxon>
        <taxon>Chordata</taxon>
        <taxon>Craniata</taxon>
        <taxon>Vertebrata</taxon>
        <taxon>Euteleostomi</taxon>
        <taxon>Actinopterygii</taxon>
        <taxon>Neopterygii</taxon>
        <taxon>Teleostei</taxon>
        <taxon>Anguilliformes</taxon>
        <taxon>Anguillidae</taxon>
        <taxon>Anguilla</taxon>
    </lineage>
</organism>
<reference evidence="1" key="1">
    <citation type="submission" date="2014-11" db="EMBL/GenBank/DDBJ databases">
        <authorList>
            <person name="Amaro Gonzalez C."/>
        </authorList>
    </citation>
    <scope>NUCLEOTIDE SEQUENCE</scope>
</reference>
<protein>
    <submittedName>
        <fullName evidence="1">Uncharacterized protein</fullName>
    </submittedName>
</protein>
<proteinExistence type="predicted"/>
<dbReference type="EMBL" id="GBXM01084031">
    <property type="protein sequence ID" value="JAH24546.1"/>
    <property type="molecule type" value="Transcribed_RNA"/>
</dbReference>
<accession>A0A0E9R5W0</accession>
<sequence>MNIVLNVLLSCAILYTSNLSWDYH</sequence>
<reference evidence="1" key="2">
    <citation type="journal article" date="2015" name="Fish Shellfish Immunol.">
        <title>Early steps in the European eel (Anguilla anguilla)-Vibrio vulnificus interaction in the gills: Role of the RtxA13 toxin.</title>
        <authorList>
            <person name="Callol A."/>
            <person name="Pajuelo D."/>
            <person name="Ebbesson L."/>
            <person name="Teles M."/>
            <person name="MacKenzie S."/>
            <person name="Amaro C."/>
        </authorList>
    </citation>
    <scope>NUCLEOTIDE SEQUENCE</scope>
</reference>